<dbReference type="Pfam" id="PF02625">
    <property type="entry name" value="XdhC_CoxI"/>
    <property type="match status" value="1"/>
</dbReference>
<evidence type="ECO:0000313" key="5">
    <source>
        <dbReference type="Proteomes" id="UP000037269"/>
    </source>
</evidence>
<dbReference type="STRING" id="47500.AF333_19350"/>
<dbReference type="EMBL" id="LGUG01000004">
    <property type="protein sequence ID" value="KON97307.1"/>
    <property type="molecule type" value="Genomic_DNA"/>
</dbReference>
<dbReference type="AlphaFoldDB" id="A0A0D1VEN9"/>
<organism evidence="3 5">
    <name type="scientific">Aneurinibacillus migulanus</name>
    <name type="common">Bacillus migulanus</name>
    <dbReference type="NCBI Taxonomy" id="47500"/>
    <lineage>
        <taxon>Bacteria</taxon>
        <taxon>Bacillati</taxon>
        <taxon>Bacillota</taxon>
        <taxon>Bacilli</taxon>
        <taxon>Bacillales</taxon>
        <taxon>Paenibacillaceae</taxon>
        <taxon>Aneurinibacillus group</taxon>
        <taxon>Aneurinibacillus</taxon>
    </lineage>
</organism>
<dbReference type="GeneID" id="42307311"/>
<dbReference type="PATRIC" id="fig|47500.12.peg.172"/>
<protein>
    <submittedName>
        <fullName evidence="4">Xanthine and CO dehydrogenase maturation factor, XdhC/CoxF family</fullName>
    </submittedName>
    <submittedName>
        <fullName evidence="3">Xanthine dehydrogenase</fullName>
    </submittedName>
</protein>
<dbReference type="Pfam" id="PF13478">
    <property type="entry name" value="XdhC_C"/>
    <property type="match status" value="1"/>
</dbReference>
<dbReference type="EMBL" id="FNED01000010">
    <property type="protein sequence ID" value="SDJ02421.1"/>
    <property type="molecule type" value="Genomic_DNA"/>
</dbReference>
<evidence type="ECO:0000259" key="2">
    <source>
        <dbReference type="Pfam" id="PF13478"/>
    </source>
</evidence>
<evidence type="ECO:0000259" key="1">
    <source>
        <dbReference type="Pfam" id="PF02625"/>
    </source>
</evidence>
<keyword evidence="5" id="KW-1185">Reference proteome</keyword>
<gene>
    <name evidence="3" type="ORF">AF333_19350</name>
    <name evidence="4" type="ORF">SAMN04487909_110161</name>
</gene>
<feature type="domain" description="XdhC- CoxI" evidence="1">
    <location>
        <begin position="15"/>
        <end position="75"/>
    </location>
</feature>
<reference evidence="4 6" key="2">
    <citation type="submission" date="2016-10" db="EMBL/GenBank/DDBJ databases">
        <authorList>
            <person name="de Groot N.N."/>
        </authorList>
    </citation>
    <scope>NUCLEOTIDE SEQUENCE [LARGE SCALE GENOMIC DNA]</scope>
    <source>
        <strain evidence="4 6">DSM 2895</strain>
    </source>
</reference>
<dbReference type="Proteomes" id="UP000037269">
    <property type="component" value="Unassembled WGS sequence"/>
</dbReference>
<dbReference type="PANTHER" id="PTHR30388">
    <property type="entry name" value="ALDEHYDE OXIDOREDUCTASE MOLYBDENUM COFACTOR ASSEMBLY PROTEIN"/>
    <property type="match status" value="1"/>
</dbReference>
<accession>A0A0D1VEN9</accession>
<dbReference type="Proteomes" id="UP000182836">
    <property type="component" value="Unassembled WGS sequence"/>
</dbReference>
<dbReference type="RefSeq" id="WP_043064811.1">
    <property type="nucleotide sequence ID" value="NZ_BJOA01000243.1"/>
</dbReference>
<dbReference type="InterPro" id="IPR027051">
    <property type="entry name" value="XdhC_Rossmann_dom"/>
</dbReference>
<dbReference type="PANTHER" id="PTHR30388:SF6">
    <property type="entry name" value="XANTHINE DEHYDROGENASE SUBUNIT A-RELATED"/>
    <property type="match status" value="1"/>
</dbReference>
<evidence type="ECO:0000313" key="4">
    <source>
        <dbReference type="EMBL" id="SDJ02421.1"/>
    </source>
</evidence>
<feature type="domain" description="XdhC Rossmann" evidence="2">
    <location>
        <begin position="208"/>
        <end position="351"/>
    </location>
</feature>
<evidence type="ECO:0000313" key="6">
    <source>
        <dbReference type="Proteomes" id="UP000182836"/>
    </source>
</evidence>
<evidence type="ECO:0000313" key="3">
    <source>
        <dbReference type="EMBL" id="KON97307.1"/>
    </source>
</evidence>
<dbReference type="Gene3D" id="3.40.50.720">
    <property type="entry name" value="NAD(P)-binding Rossmann-like Domain"/>
    <property type="match status" value="1"/>
</dbReference>
<dbReference type="OrthoDB" id="9773039at2"/>
<sequence length="381" mass="41650">MTENLQVALAIEEAVQSGRQTVLATVVKVKGSAYRREGAKMVIDGQGGTCGMISGGCLEPEVVQMAEDVIAKGTAMNKQYALDEDVVWGLGLGCPGTVDLYLEPVVLEDTKPSAPLGAWLICMKEKKAGVLGTVLNAEVEEERGRIFVPEEGLLAGSLGAYMLDEWFVKIARRKLEEQAPKSETKLFTLPDGEEVEIFIDVHVPPIELMIFGAGHDAIPLANISRTLGWETTVIDPRPAYNDEGRFPGANRILVHPSSFHEKVSIGRRTYVVVMNHHLERDQETLKFVLPSDTPYVGVLGPRSRQIRMLEAIEKEGTIFSPLCMERMYSPVGLDIGAVSPEEIAISIVAEILSVRNGHNGGFLQGKEAIHQPALHACRMNK</sequence>
<name>A0A0D1VEN9_ANEMI</name>
<proteinExistence type="predicted"/>
<dbReference type="InterPro" id="IPR003777">
    <property type="entry name" value="XdhC_CoxI"/>
</dbReference>
<reference evidence="3 5" key="1">
    <citation type="submission" date="2015-07" db="EMBL/GenBank/DDBJ databases">
        <title>Fjat-14205 dsm 2895.</title>
        <authorList>
            <person name="Liu B."/>
            <person name="Wang J."/>
            <person name="Zhu Y."/>
            <person name="Liu G."/>
            <person name="Chen Q."/>
            <person name="Chen Z."/>
            <person name="Lan J."/>
            <person name="Che J."/>
            <person name="Ge C."/>
            <person name="Shi H."/>
            <person name="Pan Z."/>
            <person name="Liu X."/>
        </authorList>
    </citation>
    <scope>NUCLEOTIDE SEQUENCE [LARGE SCALE GENOMIC DNA]</scope>
    <source>
        <strain evidence="3 5">DSM 2895</strain>
    </source>
</reference>
<dbReference type="InterPro" id="IPR052698">
    <property type="entry name" value="MoCofactor_Util/Proc"/>
</dbReference>